<keyword evidence="2" id="KW-1185">Reference proteome</keyword>
<evidence type="ECO:0000313" key="1">
    <source>
        <dbReference type="EMBL" id="CAH2015933.1"/>
    </source>
</evidence>
<gene>
    <name evidence="1" type="ORF">ACAOBT_LOCUS35043</name>
</gene>
<accession>A0A9P0Q9U1</accession>
<dbReference type="AlphaFoldDB" id="A0A9P0Q9U1"/>
<proteinExistence type="predicted"/>
<comment type="caution">
    <text evidence="1">The sequence shown here is derived from an EMBL/GenBank/DDBJ whole genome shotgun (WGS) entry which is preliminary data.</text>
</comment>
<dbReference type="EMBL" id="CAKOFQ010008779">
    <property type="protein sequence ID" value="CAH2015933.1"/>
    <property type="molecule type" value="Genomic_DNA"/>
</dbReference>
<dbReference type="Proteomes" id="UP001152888">
    <property type="component" value="Unassembled WGS sequence"/>
</dbReference>
<reference evidence="1" key="1">
    <citation type="submission" date="2022-03" db="EMBL/GenBank/DDBJ databases">
        <authorList>
            <person name="Sayadi A."/>
        </authorList>
    </citation>
    <scope>NUCLEOTIDE SEQUENCE</scope>
</reference>
<sequence>MGNLLGDDQYILPYLSGCDLVCEFLHTLESCTDPGQLTSTFVKIYLASQVACTFKLGNVDPSSQNISKGQ</sequence>
<evidence type="ECO:0000313" key="2">
    <source>
        <dbReference type="Proteomes" id="UP001152888"/>
    </source>
</evidence>
<name>A0A9P0Q9U1_ACAOB</name>
<protein>
    <submittedName>
        <fullName evidence="1">Uncharacterized protein</fullName>
    </submittedName>
</protein>
<organism evidence="1 2">
    <name type="scientific">Acanthoscelides obtectus</name>
    <name type="common">Bean weevil</name>
    <name type="synonym">Bruchus obtectus</name>
    <dbReference type="NCBI Taxonomy" id="200917"/>
    <lineage>
        <taxon>Eukaryota</taxon>
        <taxon>Metazoa</taxon>
        <taxon>Ecdysozoa</taxon>
        <taxon>Arthropoda</taxon>
        <taxon>Hexapoda</taxon>
        <taxon>Insecta</taxon>
        <taxon>Pterygota</taxon>
        <taxon>Neoptera</taxon>
        <taxon>Endopterygota</taxon>
        <taxon>Coleoptera</taxon>
        <taxon>Polyphaga</taxon>
        <taxon>Cucujiformia</taxon>
        <taxon>Chrysomeloidea</taxon>
        <taxon>Chrysomelidae</taxon>
        <taxon>Bruchinae</taxon>
        <taxon>Bruchini</taxon>
        <taxon>Acanthoscelides</taxon>
    </lineage>
</organism>